<dbReference type="PROSITE" id="PS51662">
    <property type="entry name" value="BP_PHYTASE"/>
    <property type="match status" value="1"/>
</dbReference>
<feature type="domain" description="BPP" evidence="2">
    <location>
        <begin position="30"/>
        <end position="354"/>
    </location>
</feature>
<accession>A0A371B5C2</accession>
<keyword evidence="4" id="KW-1185">Reference proteome</keyword>
<evidence type="ECO:0000313" key="4">
    <source>
        <dbReference type="Proteomes" id="UP000263833"/>
    </source>
</evidence>
<sequence>MARLLPALVVLAAASLAAAQDGVEIPVEQLMAKALPAKSVRARAETTPVGTADDAADDPAIWRHPSDPAKSLVVGTDKKAGIHVFDMTGKAVSFTPSPRLNNVDLRANVAVNGRSSVLVVASDRRDEANAAAALFTLDTTARKLVPLANLPVGPGEAYGMCLWQRKGDGRVYAFLVLKDGRIDQVELNLVGPTPTGKVVRSMKLGTQSEGCVVDDRTGLLYVAEEDVGLWRFDARPNGSKKPKRLGRADGKSLVADAEGLAIAPSGKSGGYLIASSQGDYAYALYRLKDGRYLGRFRIADGSVDSVQETDGLELVLGDLGPDYPGGLFVVQDGDNAPETQNFKYVAWADVLTALKLK</sequence>
<keyword evidence="1" id="KW-0732">Signal</keyword>
<organism evidence="3 4">
    <name type="scientific">Sphingorhabdus pulchriflava</name>
    <dbReference type="NCBI Taxonomy" id="2292257"/>
    <lineage>
        <taxon>Bacteria</taxon>
        <taxon>Pseudomonadati</taxon>
        <taxon>Pseudomonadota</taxon>
        <taxon>Alphaproteobacteria</taxon>
        <taxon>Sphingomonadales</taxon>
        <taxon>Sphingomonadaceae</taxon>
        <taxon>Sphingorhabdus</taxon>
    </lineage>
</organism>
<dbReference type="InterPro" id="IPR011042">
    <property type="entry name" value="6-blade_b-propeller_TolB-like"/>
</dbReference>
<gene>
    <name evidence="3" type="ORF">DXH95_11840</name>
</gene>
<protein>
    <submittedName>
        <fullName evidence="3">3-phytase</fullName>
    </submittedName>
</protein>
<dbReference type="AlphaFoldDB" id="A0A371B5C2"/>
<comment type="caution">
    <text evidence="3">The sequence shown here is derived from an EMBL/GenBank/DDBJ whole genome shotgun (WGS) entry which is preliminary data.</text>
</comment>
<feature type="chain" id="PRO_5016779033" evidence="1">
    <location>
        <begin position="20"/>
        <end position="357"/>
    </location>
</feature>
<evidence type="ECO:0000259" key="2">
    <source>
        <dbReference type="PROSITE" id="PS51662"/>
    </source>
</evidence>
<dbReference type="GO" id="GO:0016158">
    <property type="term" value="F:inositol hexakisphosphate 3-phosphatase activity"/>
    <property type="evidence" value="ECO:0007669"/>
    <property type="project" value="InterPro"/>
</dbReference>
<dbReference type="InterPro" id="IPR003431">
    <property type="entry name" value="B-propeller_Phytase"/>
</dbReference>
<evidence type="ECO:0000256" key="1">
    <source>
        <dbReference type="SAM" id="SignalP"/>
    </source>
</evidence>
<reference evidence="4" key="1">
    <citation type="submission" date="2018-08" db="EMBL/GenBank/DDBJ databases">
        <authorList>
            <person name="Kim S.-J."/>
            <person name="Jung G.-Y."/>
        </authorList>
    </citation>
    <scope>NUCLEOTIDE SEQUENCE [LARGE SCALE GENOMIC DNA]</scope>
    <source>
        <strain evidence="4">GY_G</strain>
    </source>
</reference>
<name>A0A371B5C2_9SPHN</name>
<proteinExistence type="predicted"/>
<dbReference type="Proteomes" id="UP000263833">
    <property type="component" value="Unassembled WGS sequence"/>
</dbReference>
<evidence type="ECO:0000313" key="3">
    <source>
        <dbReference type="EMBL" id="RDV02643.1"/>
    </source>
</evidence>
<dbReference type="RefSeq" id="WP_115549746.1">
    <property type="nucleotide sequence ID" value="NZ_QRGP01000002.1"/>
</dbReference>
<dbReference type="Pfam" id="PF02333">
    <property type="entry name" value="Phytase"/>
    <property type="match status" value="1"/>
</dbReference>
<feature type="signal peptide" evidence="1">
    <location>
        <begin position="1"/>
        <end position="19"/>
    </location>
</feature>
<dbReference type="OrthoDB" id="8696437at2"/>
<dbReference type="SUPFAM" id="SSF50956">
    <property type="entry name" value="Thermostable phytase (3-phytase)"/>
    <property type="match status" value="1"/>
</dbReference>
<dbReference type="Gene3D" id="2.120.10.30">
    <property type="entry name" value="TolB, C-terminal domain"/>
    <property type="match status" value="1"/>
</dbReference>
<dbReference type="EMBL" id="QRGP01000002">
    <property type="protein sequence ID" value="RDV02643.1"/>
    <property type="molecule type" value="Genomic_DNA"/>
</dbReference>